<sequence length="300" mass="33953">MATATRAPRQWCLTKTETINSFENWRSNLVYVLSLDTKFAPFLTDGFTWQKKGVENRGLANDADPVPENARRTAAQKAASLDLMLGQIANFCPIISRNRIVKASTSLSDIWQAIRLHFGFQSTGGYFLDIASVKLEPNERPEDLFQRLTAAVDDNLLTSAGGITHHGEAVTTDEEVTPSLENMIVLLWLRMLHTDLPALVKQRYGAELRHKTLASIKPEISLALKSLLAELHCTEEIRTLRLQHPRKQFQGQQPQNKKECPLCKQSGRPSIDHYLSACPHLPEADREYILRPRHHRDNTI</sequence>
<evidence type="ECO:0000313" key="1">
    <source>
        <dbReference type="Proteomes" id="UP000515135"/>
    </source>
</evidence>
<dbReference type="GeneID" id="109486400"/>
<evidence type="ECO:0000313" key="4">
    <source>
        <dbReference type="RefSeq" id="XP_019645790.1"/>
    </source>
</evidence>
<dbReference type="KEGG" id="bbel:109486400"/>
<gene>
    <name evidence="2 3 4" type="primary">LOC109486400</name>
</gene>
<dbReference type="Proteomes" id="UP000515135">
    <property type="component" value="Unplaced"/>
</dbReference>
<dbReference type="RefSeq" id="XP_019645789.1">
    <property type="nucleotide sequence ID" value="XM_019790230.1"/>
</dbReference>
<reference evidence="2 3" key="1">
    <citation type="submission" date="2025-04" db="UniProtKB">
        <authorList>
            <consortium name="RefSeq"/>
        </authorList>
    </citation>
    <scope>IDENTIFICATION</scope>
    <source>
        <tissue evidence="2 3">Gonad</tissue>
    </source>
</reference>
<protein>
    <submittedName>
        <fullName evidence="2 3">Uncharacterized protein LOC109486400</fullName>
    </submittedName>
</protein>
<proteinExistence type="predicted"/>
<dbReference type="AlphaFoldDB" id="A0A6P5A863"/>
<accession>A0A6P5A863</accession>
<evidence type="ECO:0000313" key="2">
    <source>
        <dbReference type="RefSeq" id="XP_019645788.1"/>
    </source>
</evidence>
<evidence type="ECO:0000313" key="3">
    <source>
        <dbReference type="RefSeq" id="XP_019645789.1"/>
    </source>
</evidence>
<dbReference type="RefSeq" id="XP_019645790.1">
    <property type="nucleotide sequence ID" value="XM_019790231.1"/>
</dbReference>
<organism evidence="1 2">
    <name type="scientific">Branchiostoma belcheri</name>
    <name type="common">Amphioxus</name>
    <dbReference type="NCBI Taxonomy" id="7741"/>
    <lineage>
        <taxon>Eukaryota</taxon>
        <taxon>Metazoa</taxon>
        <taxon>Chordata</taxon>
        <taxon>Cephalochordata</taxon>
        <taxon>Leptocardii</taxon>
        <taxon>Amphioxiformes</taxon>
        <taxon>Branchiostomatidae</taxon>
        <taxon>Branchiostoma</taxon>
    </lineage>
</organism>
<name>A0A6P5A863_BRABE</name>
<dbReference type="OrthoDB" id="6104986at2759"/>
<keyword evidence="1" id="KW-1185">Reference proteome</keyword>
<dbReference type="RefSeq" id="XP_019645788.1">
    <property type="nucleotide sequence ID" value="XM_019790229.1"/>
</dbReference>